<gene>
    <name evidence="2" type="ORF">GALL_441770</name>
</gene>
<dbReference type="EMBL" id="MLJW01002599">
    <property type="protein sequence ID" value="OIQ74173.1"/>
    <property type="molecule type" value="Genomic_DNA"/>
</dbReference>
<comment type="caution">
    <text evidence="2">The sequence shown here is derived from an EMBL/GenBank/DDBJ whole genome shotgun (WGS) entry which is preliminary data.</text>
</comment>
<organism evidence="2">
    <name type="scientific">mine drainage metagenome</name>
    <dbReference type="NCBI Taxonomy" id="410659"/>
    <lineage>
        <taxon>unclassified sequences</taxon>
        <taxon>metagenomes</taxon>
        <taxon>ecological metagenomes</taxon>
    </lineage>
</organism>
<sequence length="268" mass="28582">MKPIGQALGDKQSLVAERREGSGGAAELQAYGFAAQPLQPDARTVQGRGIFRELEAERHRQRVLQPGARHDRGVAVLLREPGKAGNCAVDIREQHVDARAKGEHGSGVDHVLAGGAPVHIARRVRISLGDVRGQRLDEGNCEVAGPPGGVGQGGKVEAIRLAGTSDRAGRACRNDARCGFRARQGRFKIKHLLEACHIVADGAHGGARQHGREQGGERGTHDGRDLTIPAGLCQSQSVFGKPAAPRICIALRPFIPFLLGWPCFTWGK</sequence>
<evidence type="ECO:0000313" key="2">
    <source>
        <dbReference type="EMBL" id="OIQ74173.1"/>
    </source>
</evidence>
<reference evidence="2" key="1">
    <citation type="submission" date="2016-10" db="EMBL/GenBank/DDBJ databases">
        <title>Sequence of Gallionella enrichment culture.</title>
        <authorList>
            <person name="Poehlein A."/>
            <person name="Muehling M."/>
            <person name="Daniel R."/>
        </authorList>
    </citation>
    <scope>NUCLEOTIDE SEQUENCE</scope>
</reference>
<feature type="region of interest" description="Disordered" evidence="1">
    <location>
        <begin position="204"/>
        <end position="224"/>
    </location>
</feature>
<feature type="compositionally biased region" description="Basic and acidic residues" evidence="1">
    <location>
        <begin position="210"/>
        <end position="224"/>
    </location>
</feature>
<protein>
    <submittedName>
        <fullName evidence="2">Uncharacterized protein</fullName>
    </submittedName>
</protein>
<evidence type="ECO:0000256" key="1">
    <source>
        <dbReference type="SAM" id="MobiDB-lite"/>
    </source>
</evidence>
<dbReference type="AlphaFoldDB" id="A0A1J5QDY9"/>
<proteinExistence type="predicted"/>
<name>A0A1J5QDY9_9ZZZZ</name>
<accession>A0A1J5QDY9</accession>